<evidence type="ECO:0000256" key="4">
    <source>
        <dbReference type="ARBA" id="ARBA00009879"/>
    </source>
</evidence>
<keyword evidence="12" id="KW-0784">Thiamine biosynthesis</keyword>
<dbReference type="FunFam" id="3.40.1190.20:FF:000003">
    <property type="entry name" value="Phosphomethylpyrimidine kinase ThiD"/>
    <property type="match status" value="1"/>
</dbReference>
<dbReference type="GO" id="GO:0005829">
    <property type="term" value="C:cytosol"/>
    <property type="evidence" value="ECO:0007669"/>
    <property type="project" value="TreeGrafter"/>
</dbReference>
<dbReference type="InterPro" id="IPR013749">
    <property type="entry name" value="PM/HMP-P_kinase-1"/>
</dbReference>
<evidence type="ECO:0000313" key="18">
    <source>
        <dbReference type="Proteomes" id="UP000051655"/>
    </source>
</evidence>
<dbReference type="GO" id="GO:0008972">
    <property type="term" value="F:phosphomethylpyrimidine kinase activity"/>
    <property type="evidence" value="ECO:0007669"/>
    <property type="project" value="UniProtKB-EC"/>
</dbReference>
<keyword evidence="8" id="KW-0808">Transferase</keyword>
<dbReference type="Proteomes" id="UP000051655">
    <property type="component" value="Unassembled WGS sequence"/>
</dbReference>
<organism evidence="17 18">
    <name type="scientific">Weissella kandleri</name>
    <dbReference type="NCBI Taxonomy" id="1616"/>
    <lineage>
        <taxon>Bacteria</taxon>
        <taxon>Bacillati</taxon>
        <taxon>Bacillota</taxon>
        <taxon>Bacilli</taxon>
        <taxon>Lactobacillales</taxon>
        <taxon>Lactobacillaceae</taxon>
        <taxon>Weissella</taxon>
    </lineage>
</organism>
<evidence type="ECO:0000256" key="14">
    <source>
        <dbReference type="ARBA" id="ARBA00042102"/>
    </source>
</evidence>
<comment type="pathway">
    <text evidence="13">Cofactor biosynthesis; thiamine diphosphate biosynthesis; 4-amino-2-methyl-5-diphosphomethylpyrimidine from 5-amino-1-(5-phospho-D-ribosyl)imidazole: step 2/3.</text>
</comment>
<dbReference type="InterPro" id="IPR029056">
    <property type="entry name" value="Ribokinase-like"/>
</dbReference>
<evidence type="ECO:0000256" key="9">
    <source>
        <dbReference type="ARBA" id="ARBA00022741"/>
    </source>
</evidence>
<dbReference type="GO" id="GO:0009228">
    <property type="term" value="P:thiamine biosynthetic process"/>
    <property type="evidence" value="ECO:0007669"/>
    <property type="project" value="UniProtKB-KW"/>
</dbReference>
<dbReference type="EC" id="2.7.1.49" evidence="5"/>
<evidence type="ECO:0000256" key="3">
    <source>
        <dbReference type="ARBA" id="ARBA00004769"/>
    </source>
</evidence>
<dbReference type="RefSeq" id="WP_057754405.1">
    <property type="nucleotide sequence ID" value="NZ_JQBP01000002.1"/>
</dbReference>
<comment type="caution">
    <text evidence="17">The sequence shown here is derived from an EMBL/GenBank/DDBJ whole genome shotgun (WGS) entry which is preliminary data.</text>
</comment>
<dbReference type="InterPro" id="IPR004399">
    <property type="entry name" value="HMP/HMP-P_kinase_dom"/>
</dbReference>
<comment type="catalytic activity">
    <reaction evidence="1">
        <text>4-amino-5-hydroxymethyl-2-methylpyrimidine + ATP = 4-amino-2-methyl-5-(phosphooxymethyl)pyrimidine + ADP + H(+)</text>
        <dbReference type="Rhea" id="RHEA:23096"/>
        <dbReference type="ChEBI" id="CHEBI:15378"/>
        <dbReference type="ChEBI" id="CHEBI:16892"/>
        <dbReference type="ChEBI" id="CHEBI:30616"/>
        <dbReference type="ChEBI" id="CHEBI:58354"/>
        <dbReference type="ChEBI" id="CHEBI:456216"/>
        <dbReference type="EC" id="2.7.1.49"/>
    </reaction>
</comment>
<dbReference type="STRING" id="1616.IV73_GL000546"/>
<sequence>MIQVPQVATIAGIDSSGGAGVNADLKTFHQERVYAASIITGVTAQNTLGVQGIQPIDTQIIAQQFQAVFEDLEIKAVKTGALFDAERVEAVVAGLKRYPVYHLVVDPVMVAKGGATLLEPLAIQKVKTSLFPLAELITPNLAEAETLLGRQLTQSETIEAAALELQAMGPKNVLIKGGHFAGTEVSDVLLTADGDFHWYTSPRIDTVRTHGTGDTLAAYITAKLAQGQALTTIMPQAKAFMQAAIGESIAVGHGHGPLNHWVAG</sequence>
<dbReference type="PANTHER" id="PTHR20858:SF17">
    <property type="entry name" value="HYDROXYMETHYLPYRIMIDINE_PHOSPHOMETHYLPYRIMIDINE KINASE THI20-RELATED"/>
    <property type="match status" value="1"/>
</dbReference>
<dbReference type="EC" id="2.7.4.7" evidence="6"/>
<dbReference type="Pfam" id="PF08543">
    <property type="entry name" value="Phos_pyr_kin"/>
    <property type="match status" value="1"/>
</dbReference>
<evidence type="ECO:0000313" key="17">
    <source>
        <dbReference type="EMBL" id="KRN75381.1"/>
    </source>
</evidence>
<dbReference type="GO" id="GO:0008902">
    <property type="term" value="F:hydroxymethylpyrimidine kinase activity"/>
    <property type="evidence" value="ECO:0007669"/>
    <property type="project" value="UniProtKB-EC"/>
</dbReference>
<accession>A0A0R2JJD5</accession>
<dbReference type="GO" id="GO:0005524">
    <property type="term" value="F:ATP binding"/>
    <property type="evidence" value="ECO:0007669"/>
    <property type="project" value="UniProtKB-KW"/>
</dbReference>
<evidence type="ECO:0000256" key="7">
    <source>
        <dbReference type="ARBA" id="ARBA00019161"/>
    </source>
</evidence>
<evidence type="ECO:0000256" key="8">
    <source>
        <dbReference type="ARBA" id="ARBA00022679"/>
    </source>
</evidence>
<protein>
    <recommendedName>
        <fullName evidence="7">Hydroxymethylpyrimidine/phosphomethylpyrimidine kinase</fullName>
        <ecNumber evidence="5">2.7.1.49</ecNumber>
        <ecNumber evidence="6">2.7.4.7</ecNumber>
    </recommendedName>
    <alternativeName>
        <fullName evidence="14">Hydroxymethylpyrimidine kinase</fullName>
    </alternativeName>
    <alternativeName>
        <fullName evidence="15">Hydroxymethylpyrimidine phosphate kinase</fullName>
    </alternativeName>
</protein>
<evidence type="ECO:0000256" key="6">
    <source>
        <dbReference type="ARBA" id="ARBA00012963"/>
    </source>
</evidence>
<evidence type="ECO:0000256" key="12">
    <source>
        <dbReference type="ARBA" id="ARBA00022977"/>
    </source>
</evidence>
<keyword evidence="11" id="KW-0067">ATP-binding</keyword>
<comment type="similarity">
    <text evidence="4">Belongs to the ThiD family.</text>
</comment>
<evidence type="ECO:0000256" key="15">
    <source>
        <dbReference type="ARBA" id="ARBA00043176"/>
    </source>
</evidence>
<keyword evidence="9" id="KW-0547">Nucleotide-binding</keyword>
<keyword evidence="10" id="KW-0418">Kinase</keyword>
<dbReference type="OrthoDB" id="9810880at2"/>
<comment type="pathway">
    <text evidence="3">Cofactor biosynthesis; thiamine diphosphate biosynthesis; 4-amino-2-methyl-5-diphosphomethylpyrimidine from 5-amino-1-(5-phospho-D-ribosyl)imidazole: step 3/3.</text>
</comment>
<evidence type="ECO:0000256" key="5">
    <source>
        <dbReference type="ARBA" id="ARBA00012135"/>
    </source>
</evidence>
<dbReference type="EMBL" id="JQBP01000002">
    <property type="protein sequence ID" value="KRN75381.1"/>
    <property type="molecule type" value="Genomic_DNA"/>
</dbReference>
<dbReference type="AlphaFoldDB" id="A0A0R2JJD5"/>
<evidence type="ECO:0000256" key="2">
    <source>
        <dbReference type="ARBA" id="ARBA00000565"/>
    </source>
</evidence>
<dbReference type="PANTHER" id="PTHR20858">
    <property type="entry name" value="PHOSPHOMETHYLPYRIMIDINE KINASE"/>
    <property type="match status" value="1"/>
</dbReference>
<gene>
    <name evidence="17" type="ORF">IV73_GL000546</name>
</gene>
<dbReference type="NCBIfam" id="TIGR00097">
    <property type="entry name" value="HMP-P_kinase"/>
    <property type="match status" value="1"/>
</dbReference>
<evidence type="ECO:0000256" key="11">
    <source>
        <dbReference type="ARBA" id="ARBA00022840"/>
    </source>
</evidence>
<evidence type="ECO:0000256" key="13">
    <source>
        <dbReference type="ARBA" id="ARBA00037917"/>
    </source>
</evidence>
<feature type="domain" description="Pyridoxamine kinase/Phosphomethylpyrimidine kinase" evidence="16">
    <location>
        <begin position="14"/>
        <end position="259"/>
    </location>
</feature>
<evidence type="ECO:0000256" key="10">
    <source>
        <dbReference type="ARBA" id="ARBA00022777"/>
    </source>
</evidence>
<dbReference type="Gene3D" id="3.40.1190.20">
    <property type="match status" value="1"/>
</dbReference>
<name>A0A0R2JJD5_9LACO</name>
<reference evidence="17 18" key="1">
    <citation type="journal article" date="2015" name="Genome Announc.">
        <title>Expanding the biotechnology potential of lactobacilli through comparative genomics of 213 strains and associated genera.</title>
        <authorList>
            <person name="Sun Z."/>
            <person name="Harris H.M."/>
            <person name="McCann A."/>
            <person name="Guo C."/>
            <person name="Argimon S."/>
            <person name="Zhang W."/>
            <person name="Yang X."/>
            <person name="Jeffery I.B."/>
            <person name="Cooney J.C."/>
            <person name="Kagawa T.F."/>
            <person name="Liu W."/>
            <person name="Song Y."/>
            <person name="Salvetti E."/>
            <person name="Wrobel A."/>
            <person name="Rasinkangas P."/>
            <person name="Parkhill J."/>
            <person name="Rea M.C."/>
            <person name="O'Sullivan O."/>
            <person name="Ritari J."/>
            <person name="Douillard F.P."/>
            <person name="Paul Ross R."/>
            <person name="Yang R."/>
            <person name="Briner A.E."/>
            <person name="Felis G.E."/>
            <person name="de Vos W.M."/>
            <person name="Barrangou R."/>
            <person name="Klaenhammer T.R."/>
            <person name="Caufield P.W."/>
            <person name="Cui Y."/>
            <person name="Zhang H."/>
            <person name="O'Toole P.W."/>
        </authorList>
    </citation>
    <scope>NUCLEOTIDE SEQUENCE [LARGE SCALE GENOMIC DNA]</scope>
    <source>
        <strain evidence="17 18">DSM 20593</strain>
    </source>
</reference>
<dbReference type="CDD" id="cd01169">
    <property type="entry name" value="HMPP_kinase"/>
    <property type="match status" value="1"/>
</dbReference>
<dbReference type="PATRIC" id="fig|1616.3.peg.562"/>
<comment type="catalytic activity">
    <reaction evidence="2">
        <text>4-amino-2-methyl-5-(phosphooxymethyl)pyrimidine + ATP = 4-amino-2-methyl-5-(diphosphooxymethyl)pyrimidine + ADP</text>
        <dbReference type="Rhea" id="RHEA:19893"/>
        <dbReference type="ChEBI" id="CHEBI:30616"/>
        <dbReference type="ChEBI" id="CHEBI:57841"/>
        <dbReference type="ChEBI" id="CHEBI:58354"/>
        <dbReference type="ChEBI" id="CHEBI:456216"/>
        <dbReference type="EC" id="2.7.4.7"/>
    </reaction>
</comment>
<evidence type="ECO:0000256" key="1">
    <source>
        <dbReference type="ARBA" id="ARBA00000151"/>
    </source>
</evidence>
<evidence type="ECO:0000259" key="16">
    <source>
        <dbReference type="Pfam" id="PF08543"/>
    </source>
</evidence>
<dbReference type="SUPFAM" id="SSF53613">
    <property type="entry name" value="Ribokinase-like"/>
    <property type="match status" value="1"/>
</dbReference>
<proteinExistence type="inferred from homology"/>
<keyword evidence="18" id="KW-1185">Reference proteome</keyword>